<keyword evidence="3" id="KW-1185">Reference proteome</keyword>
<protein>
    <submittedName>
        <fullName evidence="2">Uncharacterized protein</fullName>
    </submittedName>
</protein>
<keyword evidence="1" id="KW-0472">Membrane</keyword>
<evidence type="ECO:0000313" key="2">
    <source>
        <dbReference type="EMBL" id="SES25887.1"/>
    </source>
</evidence>
<feature type="transmembrane region" description="Helical" evidence="1">
    <location>
        <begin position="7"/>
        <end position="29"/>
    </location>
</feature>
<sequence length="175" mass="17947">MSNLVRGGVFLLTAVIVVPLVVFSVGQLVEDVGGWWGGVVLLVAVALVAVLSYLAAVRPASTARWLAAGVVVLAVYVVAESFLSGDSIGSAAPTGMTVLAVPLVVLGLRRTREAGALLLADSMIPLLSLLVLSGLSVDRTGAHLASSSQFVGIPVFVGGVFFLLASLLRSQRRGP</sequence>
<accession>A0A1H9VWZ8</accession>
<organism evidence="2 3">
    <name type="scientific">Pedococcus cremeus</name>
    <dbReference type="NCBI Taxonomy" id="587636"/>
    <lineage>
        <taxon>Bacteria</taxon>
        <taxon>Bacillati</taxon>
        <taxon>Actinomycetota</taxon>
        <taxon>Actinomycetes</taxon>
        <taxon>Micrococcales</taxon>
        <taxon>Intrasporangiaceae</taxon>
        <taxon>Pedococcus</taxon>
    </lineage>
</organism>
<dbReference type="STRING" id="587636.SAMN05216199_2605"/>
<evidence type="ECO:0000256" key="1">
    <source>
        <dbReference type="SAM" id="Phobius"/>
    </source>
</evidence>
<evidence type="ECO:0000313" key="3">
    <source>
        <dbReference type="Proteomes" id="UP000199019"/>
    </source>
</evidence>
<dbReference type="EMBL" id="FOHB01000004">
    <property type="protein sequence ID" value="SES25887.1"/>
    <property type="molecule type" value="Genomic_DNA"/>
</dbReference>
<feature type="transmembrane region" description="Helical" evidence="1">
    <location>
        <begin position="149"/>
        <end position="168"/>
    </location>
</feature>
<proteinExistence type="predicted"/>
<gene>
    <name evidence="2" type="ORF">SAMN05216199_2605</name>
</gene>
<keyword evidence="1" id="KW-1133">Transmembrane helix</keyword>
<dbReference type="RefSeq" id="WP_091758759.1">
    <property type="nucleotide sequence ID" value="NZ_FOHB01000004.1"/>
</dbReference>
<dbReference type="Proteomes" id="UP000199019">
    <property type="component" value="Unassembled WGS sequence"/>
</dbReference>
<feature type="transmembrane region" description="Helical" evidence="1">
    <location>
        <begin position="115"/>
        <end position="137"/>
    </location>
</feature>
<feature type="transmembrane region" description="Helical" evidence="1">
    <location>
        <begin position="63"/>
        <end position="82"/>
    </location>
</feature>
<reference evidence="3" key="1">
    <citation type="submission" date="2016-10" db="EMBL/GenBank/DDBJ databases">
        <authorList>
            <person name="Varghese N."/>
            <person name="Submissions S."/>
        </authorList>
    </citation>
    <scope>NUCLEOTIDE SEQUENCE [LARGE SCALE GENOMIC DNA]</scope>
    <source>
        <strain evidence="3">CGMCC 1.6963</strain>
    </source>
</reference>
<feature type="transmembrane region" description="Helical" evidence="1">
    <location>
        <begin position="35"/>
        <end position="56"/>
    </location>
</feature>
<dbReference type="AlphaFoldDB" id="A0A1H9VWZ8"/>
<feature type="transmembrane region" description="Helical" evidence="1">
    <location>
        <begin position="88"/>
        <end position="108"/>
    </location>
</feature>
<name>A0A1H9VWZ8_9MICO</name>
<keyword evidence="1" id="KW-0812">Transmembrane</keyword>